<dbReference type="InterPro" id="IPR032816">
    <property type="entry name" value="VTT_dom"/>
</dbReference>
<feature type="transmembrane region" description="Helical" evidence="6">
    <location>
        <begin position="51"/>
        <end position="75"/>
    </location>
</feature>
<keyword evidence="3 6" id="KW-0812">Transmembrane</keyword>
<evidence type="ECO:0000256" key="5">
    <source>
        <dbReference type="ARBA" id="ARBA00023136"/>
    </source>
</evidence>
<sequence>MAPASSSNRYKFFFIFILCIALLLGYFYRVQLWEKITHYYFLFTNKDQIETFITSFGSGAPLVFILIQILQVLFAPIPGEATGFIGGYLFGVSKGFLYSSLGLTAGSWIIFVIGRLLGKRYVRKLIPIKQLNRFDLLVKRQGVVVLFLFFLIPGFPKDYLCFFLGLSDLPKKVFIVITAIGRMPGTYMLSLQGAFLYEQMYGLFALILGVWVLVALFAYRYRERLYRWIERFNNK</sequence>
<evidence type="ECO:0000256" key="6">
    <source>
        <dbReference type="SAM" id="Phobius"/>
    </source>
</evidence>
<comment type="subcellular location">
    <subcellularLocation>
        <location evidence="1">Cell membrane</location>
        <topology evidence="1">Multi-pass membrane protein</topology>
    </subcellularLocation>
</comment>
<organism evidence="8">
    <name type="scientific">marine sediment metagenome</name>
    <dbReference type="NCBI Taxonomy" id="412755"/>
    <lineage>
        <taxon>unclassified sequences</taxon>
        <taxon>metagenomes</taxon>
        <taxon>ecological metagenomes</taxon>
    </lineage>
</organism>
<name>A0A0F9FHP3_9ZZZZ</name>
<evidence type="ECO:0000313" key="8">
    <source>
        <dbReference type="EMBL" id="KKL85788.1"/>
    </source>
</evidence>
<dbReference type="AlphaFoldDB" id="A0A0F9FHP3"/>
<evidence type="ECO:0000256" key="1">
    <source>
        <dbReference type="ARBA" id="ARBA00004651"/>
    </source>
</evidence>
<keyword evidence="5 6" id="KW-0472">Membrane</keyword>
<gene>
    <name evidence="8" type="ORF">LCGC14_1951220</name>
</gene>
<feature type="domain" description="VTT" evidence="7">
    <location>
        <begin position="77"/>
        <end position="193"/>
    </location>
</feature>
<reference evidence="8" key="1">
    <citation type="journal article" date="2015" name="Nature">
        <title>Complex archaea that bridge the gap between prokaryotes and eukaryotes.</title>
        <authorList>
            <person name="Spang A."/>
            <person name="Saw J.H."/>
            <person name="Jorgensen S.L."/>
            <person name="Zaremba-Niedzwiedzka K."/>
            <person name="Martijn J."/>
            <person name="Lind A.E."/>
            <person name="van Eijk R."/>
            <person name="Schleper C."/>
            <person name="Guy L."/>
            <person name="Ettema T.J."/>
        </authorList>
    </citation>
    <scope>NUCLEOTIDE SEQUENCE</scope>
</reference>
<dbReference type="GO" id="GO:0005886">
    <property type="term" value="C:plasma membrane"/>
    <property type="evidence" value="ECO:0007669"/>
    <property type="project" value="UniProtKB-SubCell"/>
</dbReference>
<evidence type="ECO:0000256" key="3">
    <source>
        <dbReference type="ARBA" id="ARBA00022692"/>
    </source>
</evidence>
<dbReference type="PANTHER" id="PTHR12677:SF59">
    <property type="entry name" value="GOLGI APPARATUS MEMBRANE PROTEIN TVP38-RELATED"/>
    <property type="match status" value="1"/>
</dbReference>
<evidence type="ECO:0000259" key="7">
    <source>
        <dbReference type="Pfam" id="PF09335"/>
    </source>
</evidence>
<feature type="transmembrane region" description="Helical" evidence="6">
    <location>
        <begin position="12"/>
        <end position="30"/>
    </location>
</feature>
<dbReference type="PANTHER" id="PTHR12677">
    <property type="entry name" value="GOLGI APPARATUS MEMBRANE PROTEIN TVP38-RELATED"/>
    <property type="match status" value="1"/>
</dbReference>
<dbReference type="InterPro" id="IPR015414">
    <property type="entry name" value="TMEM64"/>
</dbReference>
<protein>
    <recommendedName>
        <fullName evidence="7">VTT domain-containing protein</fullName>
    </recommendedName>
</protein>
<evidence type="ECO:0000256" key="2">
    <source>
        <dbReference type="ARBA" id="ARBA00022475"/>
    </source>
</evidence>
<feature type="transmembrane region" description="Helical" evidence="6">
    <location>
        <begin position="95"/>
        <end position="117"/>
    </location>
</feature>
<keyword evidence="2" id="KW-1003">Cell membrane</keyword>
<dbReference type="Pfam" id="PF09335">
    <property type="entry name" value="VTT_dom"/>
    <property type="match status" value="1"/>
</dbReference>
<evidence type="ECO:0000256" key="4">
    <source>
        <dbReference type="ARBA" id="ARBA00022989"/>
    </source>
</evidence>
<accession>A0A0F9FHP3</accession>
<keyword evidence="4 6" id="KW-1133">Transmembrane helix</keyword>
<dbReference type="EMBL" id="LAZR01021305">
    <property type="protein sequence ID" value="KKL85788.1"/>
    <property type="molecule type" value="Genomic_DNA"/>
</dbReference>
<comment type="caution">
    <text evidence="8">The sequence shown here is derived from an EMBL/GenBank/DDBJ whole genome shotgun (WGS) entry which is preliminary data.</text>
</comment>
<feature type="transmembrane region" description="Helical" evidence="6">
    <location>
        <begin position="200"/>
        <end position="219"/>
    </location>
</feature>
<feature type="transmembrane region" description="Helical" evidence="6">
    <location>
        <begin position="137"/>
        <end position="155"/>
    </location>
</feature>
<proteinExistence type="predicted"/>